<proteinExistence type="predicted"/>
<sequence>MIFVDIFSSSWGEKYSCWPEKPLLQYNCHGGDSDIGSIDVRSASVVSETEVRSDCKTNDFHYDHYEEMKRIPFFLRHSNPLSAETRAPARLCVPNSDFRLRDDAVQPTSRCYANFPFGINGSGTLMSHTVVWEIGKRRL</sequence>
<dbReference type="EMBL" id="BGZK01001856">
    <property type="protein sequence ID" value="GBP87379.1"/>
    <property type="molecule type" value="Genomic_DNA"/>
</dbReference>
<reference evidence="1 2" key="1">
    <citation type="journal article" date="2019" name="Commun. Biol.">
        <title>The bagworm genome reveals a unique fibroin gene that provides high tensile strength.</title>
        <authorList>
            <person name="Kono N."/>
            <person name="Nakamura H."/>
            <person name="Ohtoshi R."/>
            <person name="Tomita M."/>
            <person name="Numata K."/>
            <person name="Arakawa K."/>
        </authorList>
    </citation>
    <scope>NUCLEOTIDE SEQUENCE [LARGE SCALE GENOMIC DNA]</scope>
</reference>
<gene>
    <name evidence="1" type="ORF">EVAR_34766_1</name>
</gene>
<comment type="caution">
    <text evidence="1">The sequence shown here is derived from an EMBL/GenBank/DDBJ whole genome shotgun (WGS) entry which is preliminary data.</text>
</comment>
<accession>A0A4C1ZKC3</accession>
<name>A0A4C1ZKC3_EUMVA</name>
<organism evidence="1 2">
    <name type="scientific">Eumeta variegata</name>
    <name type="common">Bagworm moth</name>
    <name type="synonym">Eumeta japonica</name>
    <dbReference type="NCBI Taxonomy" id="151549"/>
    <lineage>
        <taxon>Eukaryota</taxon>
        <taxon>Metazoa</taxon>
        <taxon>Ecdysozoa</taxon>
        <taxon>Arthropoda</taxon>
        <taxon>Hexapoda</taxon>
        <taxon>Insecta</taxon>
        <taxon>Pterygota</taxon>
        <taxon>Neoptera</taxon>
        <taxon>Endopterygota</taxon>
        <taxon>Lepidoptera</taxon>
        <taxon>Glossata</taxon>
        <taxon>Ditrysia</taxon>
        <taxon>Tineoidea</taxon>
        <taxon>Psychidae</taxon>
        <taxon>Oiketicinae</taxon>
        <taxon>Eumeta</taxon>
    </lineage>
</organism>
<dbReference type="Proteomes" id="UP000299102">
    <property type="component" value="Unassembled WGS sequence"/>
</dbReference>
<evidence type="ECO:0000313" key="1">
    <source>
        <dbReference type="EMBL" id="GBP87379.1"/>
    </source>
</evidence>
<keyword evidence="2" id="KW-1185">Reference proteome</keyword>
<evidence type="ECO:0000313" key="2">
    <source>
        <dbReference type="Proteomes" id="UP000299102"/>
    </source>
</evidence>
<protein>
    <submittedName>
        <fullName evidence="1">Uncharacterized protein</fullName>
    </submittedName>
</protein>
<dbReference type="AlphaFoldDB" id="A0A4C1ZKC3"/>